<dbReference type="AlphaFoldDB" id="A0A839NFT0"/>
<dbReference type="Proteomes" id="UP000559182">
    <property type="component" value="Unassembled WGS sequence"/>
</dbReference>
<dbReference type="SUPFAM" id="SSF47336">
    <property type="entry name" value="ACP-like"/>
    <property type="match status" value="1"/>
</dbReference>
<comment type="caution">
    <text evidence="2">The sequence shown here is derived from an EMBL/GenBank/DDBJ whole genome shotgun (WGS) entry which is preliminary data.</text>
</comment>
<dbReference type="PROSITE" id="PS50075">
    <property type="entry name" value="CARRIER"/>
    <property type="match status" value="1"/>
</dbReference>
<keyword evidence="3" id="KW-1185">Reference proteome</keyword>
<gene>
    <name evidence="2" type="ORF">FHU39_003360</name>
</gene>
<evidence type="ECO:0000259" key="1">
    <source>
        <dbReference type="PROSITE" id="PS50075"/>
    </source>
</evidence>
<dbReference type="InterPro" id="IPR009081">
    <property type="entry name" value="PP-bd_ACP"/>
</dbReference>
<name>A0A839NFT0_9MICO</name>
<dbReference type="Gene3D" id="1.10.1200.10">
    <property type="entry name" value="ACP-like"/>
    <property type="match status" value="1"/>
</dbReference>
<proteinExistence type="predicted"/>
<dbReference type="RefSeq" id="WP_183321668.1">
    <property type="nucleotide sequence ID" value="NZ_JACHVQ010000002.1"/>
</dbReference>
<evidence type="ECO:0000313" key="2">
    <source>
        <dbReference type="EMBL" id="MBB2893342.1"/>
    </source>
</evidence>
<feature type="domain" description="Carrier" evidence="1">
    <location>
        <begin position="4"/>
        <end position="82"/>
    </location>
</feature>
<protein>
    <submittedName>
        <fullName evidence="2">Acyl carrier protein</fullName>
    </submittedName>
</protein>
<dbReference type="InterPro" id="IPR036736">
    <property type="entry name" value="ACP-like_sf"/>
</dbReference>
<evidence type="ECO:0000313" key="3">
    <source>
        <dbReference type="Proteomes" id="UP000559182"/>
    </source>
</evidence>
<dbReference type="Pfam" id="PF00550">
    <property type="entry name" value="PP-binding"/>
    <property type="match status" value="1"/>
</dbReference>
<reference evidence="2 3" key="1">
    <citation type="submission" date="2020-08" db="EMBL/GenBank/DDBJ databases">
        <title>Sequencing the genomes of 1000 actinobacteria strains.</title>
        <authorList>
            <person name="Klenk H.-P."/>
        </authorList>
    </citation>
    <scope>NUCLEOTIDE SEQUENCE [LARGE SCALE GENOMIC DNA]</scope>
    <source>
        <strain evidence="2 3">DSM 105369</strain>
    </source>
</reference>
<dbReference type="EMBL" id="JACHVQ010000002">
    <property type="protein sequence ID" value="MBB2893342.1"/>
    <property type="molecule type" value="Genomic_DNA"/>
</dbReference>
<organism evidence="2 3">
    <name type="scientific">Flexivirga oryzae</name>
    <dbReference type="NCBI Taxonomy" id="1794944"/>
    <lineage>
        <taxon>Bacteria</taxon>
        <taxon>Bacillati</taxon>
        <taxon>Actinomycetota</taxon>
        <taxon>Actinomycetes</taxon>
        <taxon>Micrococcales</taxon>
        <taxon>Dermacoccaceae</taxon>
        <taxon>Flexivirga</taxon>
    </lineage>
</organism>
<accession>A0A839NFT0</accession>
<sequence>MSHESVAEHVRRALCVVLEKDDLGAVDASTMLFEELQLDSTSVIELLMVLEDSLGLDIDPDELEPEVFETFGSLTDYAAAHSSSAVFPAAS</sequence>